<keyword evidence="2" id="KW-1185">Reference proteome</keyword>
<organism evidence="1 2">
    <name type="scientific">Paraburkholderia solisilvae</name>
    <dbReference type="NCBI Taxonomy" id="624376"/>
    <lineage>
        <taxon>Bacteria</taxon>
        <taxon>Pseudomonadati</taxon>
        <taxon>Pseudomonadota</taxon>
        <taxon>Betaproteobacteria</taxon>
        <taxon>Burkholderiales</taxon>
        <taxon>Burkholderiaceae</taxon>
        <taxon>Paraburkholderia</taxon>
    </lineage>
</organism>
<gene>
    <name evidence="1" type="ORF">LMG29739_05701</name>
</gene>
<dbReference type="EMBL" id="CADIKF010000068">
    <property type="protein sequence ID" value="CAB3770078.1"/>
    <property type="molecule type" value="Genomic_DNA"/>
</dbReference>
<protein>
    <submittedName>
        <fullName evidence="1">Uncharacterized protein</fullName>
    </submittedName>
</protein>
<proteinExistence type="predicted"/>
<sequence>MDSIIAAAREMQLSEVALNVLATARTPRSAVEALLDAELAADALGLLARLLPRRYAVAWLCQCVRADEPARSDDRAGVELAERWVREPDDTRRRDALAYAQAHRFRTVGAWVAAAAGWSGGNLAPPGSEIVAVPTEFMTARAAAAAITHLAARASTRFAQRRAGFVRVALDLLGPPERIDGGIR</sequence>
<evidence type="ECO:0000313" key="1">
    <source>
        <dbReference type="EMBL" id="CAB3770078.1"/>
    </source>
</evidence>
<dbReference type="Proteomes" id="UP000494329">
    <property type="component" value="Unassembled WGS sequence"/>
</dbReference>
<name>A0A6J5EU19_9BURK</name>
<dbReference type="InterPro" id="IPR053855">
    <property type="entry name" value="DUF6931"/>
</dbReference>
<dbReference type="Pfam" id="PF22011">
    <property type="entry name" value="DUF6931"/>
    <property type="match status" value="1"/>
</dbReference>
<reference evidence="1 2" key="1">
    <citation type="submission" date="2020-04" db="EMBL/GenBank/DDBJ databases">
        <authorList>
            <person name="De Canck E."/>
        </authorList>
    </citation>
    <scope>NUCLEOTIDE SEQUENCE [LARGE SCALE GENOMIC DNA]</scope>
    <source>
        <strain evidence="1 2">LMG 29739</strain>
    </source>
</reference>
<accession>A0A6J5EU19</accession>
<dbReference type="RefSeq" id="WP_217478285.1">
    <property type="nucleotide sequence ID" value="NZ_CADIKF010000068.1"/>
</dbReference>
<dbReference type="AlphaFoldDB" id="A0A6J5EU19"/>
<evidence type="ECO:0000313" key="2">
    <source>
        <dbReference type="Proteomes" id="UP000494329"/>
    </source>
</evidence>